<dbReference type="PANTHER" id="PTHR42702">
    <property type="entry name" value="NUCLEOTIDE PYROPHOSPHOHYDROLASE"/>
    <property type="match status" value="1"/>
</dbReference>
<dbReference type="EMBL" id="SJPG01000001">
    <property type="protein sequence ID" value="TWT62175.1"/>
    <property type="molecule type" value="Genomic_DNA"/>
</dbReference>
<proteinExistence type="predicted"/>
<sequence>MTMTSKKPGHENDSQLTVNKLQKSIQEMFGHKDSQRGVDGTFMWFMEEVGELAGALRSDNREELAGEFADVLAWLVTLANLTGIDLEQAVAKKYCKGCPRCMAEVCECQISAKP</sequence>
<protein>
    <submittedName>
        <fullName evidence="2">MazG nucleotide pyrophosphohydrolase domain protein</fullName>
    </submittedName>
</protein>
<evidence type="ECO:0000313" key="3">
    <source>
        <dbReference type="Proteomes" id="UP000316095"/>
    </source>
</evidence>
<dbReference type="CDD" id="cd11535">
    <property type="entry name" value="NTP-PPase_SsMazG"/>
    <property type="match status" value="1"/>
</dbReference>
<evidence type="ECO:0000259" key="1">
    <source>
        <dbReference type="Pfam" id="PF03819"/>
    </source>
</evidence>
<organism evidence="2 3">
    <name type="scientific">Rubinisphaera italica</name>
    <dbReference type="NCBI Taxonomy" id="2527969"/>
    <lineage>
        <taxon>Bacteria</taxon>
        <taxon>Pseudomonadati</taxon>
        <taxon>Planctomycetota</taxon>
        <taxon>Planctomycetia</taxon>
        <taxon>Planctomycetales</taxon>
        <taxon>Planctomycetaceae</taxon>
        <taxon>Rubinisphaera</taxon>
    </lineage>
</organism>
<dbReference type="SUPFAM" id="SSF101386">
    <property type="entry name" value="all-alpha NTP pyrophosphatases"/>
    <property type="match status" value="1"/>
</dbReference>
<keyword evidence="2" id="KW-0378">Hydrolase</keyword>
<dbReference type="Pfam" id="PF03819">
    <property type="entry name" value="MazG"/>
    <property type="match status" value="1"/>
</dbReference>
<dbReference type="AlphaFoldDB" id="A0A5C5XJ90"/>
<dbReference type="Gene3D" id="1.10.287.1080">
    <property type="entry name" value="MazG-like"/>
    <property type="match status" value="1"/>
</dbReference>
<reference evidence="2 3" key="1">
    <citation type="submission" date="2019-02" db="EMBL/GenBank/DDBJ databases">
        <title>Deep-cultivation of Planctomycetes and their phenomic and genomic characterization uncovers novel biology.</title>
        <authorList>
            <person name="Wiegand S."/>
            <person name="Jogler M."/>
            <person name="Boedeker C."/>
            <person name="Pinto D."/>
            <person name="Vollmers J."/>
            <person name="Rivas-Marin E."/>
            <person name="Kohn T."/>
            <person name="Peeters S.H."/>
            <person name="Heuer A."/>
            <person name="Rast P."/>
            <person name="Oberbeckmann S."/>
            <person name="Bunk B."/>
            <person name="Jeske O."/>
            <person name="Meyerdierks A."/>
            <person name="Storesund J.E."/>
            <person name="Kallscheuer N."/>
            <person name="Luecker S."/>
            <person name="Lage O.M."/>
            <person name="Pohl T."/>
            <person name="Merkel B.J."/>
            <person name="Hornburger P."/>
            <person name="Mueller R.-W."/>
            <person name="Bruemmer F."/>
            <person name="Labrenz M."/>
            <person name="Spormann A.M."/>
            <person name="Op Den Camp H."/>
            <person name="Overmann J."/>
            <person name="Amann R."/>
            <person name="Jetten M.S.M."/>
            <person name="Mascher T."/>
            <person name="Medema M.H."/>
            <person name="Devos D.P."/>
            <person name="Kaster A.-K."/>
            <person name="Ovreas L."/>
            <person name="Rohde M."/>
            <person name="Galperin M.Y."/>
            <person name="Jogler C."/>
        </authorList>
    </citation>
    <scope>NUCLEOTIDE SEQUENCE [LARGE SCALE GENOMIC DNA]</scope>
    <source>
        <strain evidence="2 3">Pan54</strain>
    </source>
</reference>
<evidence type="ECO:0000313" key="2">
    <source>
        <dbReference type="EMBL" id="TWT62175.1"/>
    </source>
</evidence>
<dbReference type="PANTHER" id="PTHR42702:SF1">
    <property type="entry name" value="REGULATORY PROTEIN FOR BETA-LACTAMASE"/>
    <property type="match status" value="1"/>
</dbReference>
<name>A0A5C5XJ90_9PLAN</name>
<dbReference type="Proteomes" id="UP000316095">
    <property type="component" value="Unassembled WGS sequence"/>
</dbReference>
<dbReference type="InterPro" id="IPR004518">
    <property type="entry name" value="MazG-like_dom"/>
</dbReference>
<dbReference type="GO" id="GO:0016787">
    <property type="term" value="F:hydrolase activity"/>
    <property type="evidence" value="ECO:0007669"/>
    <property type="project" value="UniProtKB-KW"/>
</dbReference>
<comment type="caution">
    <text evidence="2">The sequence shown here is derived from an EMBL/GenBank/DDBJ whole genome shotgun (WGS) entry which is preliminary data.</text>
</comment>
<feature type="domain" description="NTP pyrophosphohydrolase MazG-like" evidence="1">
    <location>
        <begin position="43"/>
        <end position="98"/>
    </location>
</feature>
<accession>A0A5C5XJ90</accession>
<gene>
    <name evidence="2" type="ORF">Pan54_29160</name>
</gene>
<keyword evidence="3" id="KW-1185">Reference proteome</keyword>